<keyword evidence="7 9" id="KW-1133">Transmembrane helix</keyword>
<evidence type="ECO:0000256" key="8">
    <source>
        <dbReference type="ARBA" id="ARBA00023136"/>
    </source>
</evidence>
<keyword evidence="8 9" id="KW-0472">Membrane</keyword>
<dbReference type="Proteomes" id="UP000316313">
    <property type="component" value="Chromosome"/>
</dbReference>
<dbReference type="KEGG" id="ssam:E3D00_09425"/>
<comment type="similarity">
    <text evidence="3 9">Belongs to the CobD/CbiB family.</text>
</comment>
<evidence type="ECO:0000256" key="4">
    <source>
        <dbReference type="ARBA" id="ARBA00022475"/>
    </source>
</evidence>
<dbReference type="OrthoDB" id="9811967at2"/>
<dbReference type="PANTHER" id="PTHR34308">
    <property type="entry name" value="COBALAMIN BIOSYNTHESIS PROTEIN CBIB"/>
    <property type="match status" value="1"/>
</dbReference>
<dbReference type="NCBIfam" id="TIGR00380">
    <property type="entry name" value="cobal_cbiB"/>
    <property type="match status" value="1"/>
</dbReference>
<accession>A0A4Y6UN03</accession>
<dbReference type="Pfam" id="PF03186">
    <property type="entry name" value="CobD_Cbib"/>
    <property type="match status" value="1"/>
</dbReference>
<dbReference type="EMBL" id="CP038141">
    <property type="protein sequence ID" value="QDH17761.1"/>
    <property type="molecule type" value="Genomic_DNA"/>
</dbReference>
<evidence type="ECO:0000256" key="9">
    <source>
        <dbReference type="HAMAP-Rule" id="MF_00024"/>
    </source>
</evidence>
<dbReference type="InterPro" id="IPR004485">
    <property type="entry name" value="Cobalamin_biosynth_CobD/CbiB"/>
</dbReference>
<evidence type="ECO:0000313" key="11">
    <source>
        <dbReference type="Proteomes" id="UP000316313"/>
    </source>
</evidence>
<evidence type="ECO:0000256" key="3">
    <source>
        <dbReference type="ARBA" id="ARBA00006263"/>
    </source>
</evidence>
<comment type="caution">
    <text evidence="9">Lacks conserved residue(s) required for the propagation of feature annotation.</text>
</comment>
<dbReference type="GO" id="GO:0048472">
    <property type="term" value="F:threonine-phosphate decarboxylase activity"/>
    <property type="evidence" value="ECO:0007669"/>
    <property type="project" value="InterPro"/>
</dbReference>
<dbReference type="PANTHER" id="PTHR34308:SF1">
    <property type="entry name" value="COBALAMIN BIOSYNTHESIS PROTEIN CBIB"/>
    <property type="match status" value="1"/>
</dbReference>
<sequence length="332" mass="36604">MTYLFHTFFITTLACCIERLFGYPHILFRYIKHPVVWIGAIISFFEKKLNKPEQSQALAYFFGILLIFFLSSLIFIITFLSSIVLNHTLPPFLGDVTLAFLLSSLIAQRSLWDHVKAVQDALNLNGLKGGRQAVSMIVGRDPNTLDEAGVIRASIESLAENFSDGIVAPILWALFVGLPGASTYKTINTADSMIGHLTPRYRAFGWASAKLDDLVNIPASRLSALWIIAAAATLPQTSAQNALQTVLKDARHHRSPNAGWPEAAMAGALGIKLAGPRSYNNILVDDHWIGSGNSFVKISDLKHALQLYKRACFLQILTIASLTLLFAFMLWG</sequence>
<evidence type="ECO:0000256" key="5">
    <source>
        <dbReference type="ARBA" id="ARBA00022573"/>
    </source>
</evidence>
<evidence type="ECO:0000256" key="2">
    <source>
        <dbReference type="ARBA" id="ARBA00004953"/>
    </source>
</evidence>
<feature type="transmembrane region" description="Helical" evidence="9">
    <location>
        <begin position="311"/>
        <end position="331"/>
    </location>
</feature>
<proteinExistence type="inferred from homology"/>
<keyword evidence="11" id="KW-1185">Reference proteome</keyword>
<evidence type="ECO:0000256" key="6">
    <source>
        <dbReference type="ARBA" id="ARBA00022692"/>
    </source>
</evidence>
<dbReference type="GO" id="GO:0015420">
    <property type="term" value="F:ABC-type vitamin B12 transporter activity"/>
    <property type="evidence" value="ECO:0007669"/>
    <property type="project" value="UniProtKB-UniRule"/>
</dbReference>
<dbReference type="RefSeq" id="WP_141462020.1">
    <property type="nucleotide sequence ID" value="NZ_CP038141.1"/>
</dbReference>
<name>A0A4Y6UN03_9PROT</name>
<gene>
    <name evidence="9 10" type="primary">cobD</name>
    <name evidence="10" type="ORF">E3D00_09425</name>
</gene>
<keyword evidence="4 9" id="KW-1003">Cell membrane</keyword>
<dbReference type="HAMAP" id="MF_00024">
    <property type="entry name" value="CobD_CbiB"/>
    <property type="match status" value="1"/>
</dbReference>
<keyword evidence="6 9" id="KW-0812">Transmembrane</keyword>
<dbReference type="GO" id="GO:0009236">
    <property type="term" value="P:cobalamin biosynthetic process"/>
    <property type="evidence" value="ECO:0007669"/>
    <property type="project" value="UniProtKB-UniRule"/>
</dbReference>
<dbReference type="AlphaFoldDB" id="A0A4Y6UN03"/>
<feature type="transmembrane region" description="Helical" evidence="9">
    <location>
        <begin position="57"/>
        <end position="83"/>
    </location>
</feature>
<protein>
    <recommendedName>
        <fullName evidence="9">Cobalamin biosynthesis protein CobD</fullName>
    </recommendedName>
</protein>
<organism evidence="10 11">
    <name type="scientific">Swingsia samuiensis</name>
    <dbReference type="NCBI Taxonomy" id="1293412"/>
    <lineage>
        <taxon>Bacteria</taxon>
        <taxon>Pseudomonadati</taxon>
        <taxon>Pseudomonadota</taxon>
        <taxon>Alphaproteobacteria</taxon>
        <taxon>Acetobacterales</taxon>
        <taxon>Acetobacteraceae</taxon>
        <taxon>Swingsia</taxon>
    </lineage>
</organism>
<comment type="function">
    <text evidence="9">Converts cobyric acid to cobinamide by the addition of aminopropanol on the F carboxylic group.</text>
</comment>
<reference evidence="10 11" key="1">
    <citation type="submission" date="2019-03" db="EMBL/GenBank/DDBJ databases">
        <title>The complete genome sequence of Swingsia samuiensis NBRC107927(T).</title>
        <authorList>
            <person name="Chua K.-O."/>
            <person name="Chan K.-G."/>
            <person name="See-Too W.-S."/>
        </authorList>
    </citation>
    <scope>NUCLEOTIDE SEQUENCE [LARGE SCALE GENOMIC DNA]</scope>
    <source>
        <strain evidence="10 11">AH83</strain>
    </source>
</reference>
<keyword evidence="5 9" id="KW-0169">Cobalamin biosynthesis</keyword>
<evidence type="ECO:0000313" key="10">
    <source>
        <dbReference type="EMBL" id="QDH17761.1"/>
    </source>
</evidence>
<feature type="transmembrane region" description="Helical" evidence="9">
    <location>
        <begin position="89"/>
        <end position="107"/>
    </location>
</feature>
<evidence type="ECO:0000256" key="1">
    <source>
        <dbReference type="ARBA" id="ARBA00004651"/>
    </source>
</evidence>
<dbReference type="GO" id="GO:0005886">
    <property type="term" value="C:plasma membrane"/>
    <property type="evidence" value="ECO:0007669"/>
    <property type="project" value="UniProtKB-SubCell"/>
</dbReference>
<comment type="subcellular location">
    <subcellularLocation>
        <location evidence="1 9">Cell membrane</location>
        <topology evidence="1 9">Multi-pass membrane protein</topology>
    </subcellularLocation>
</comment>
<comment type="pathway">
    <text evidence="2 9">Cofactor biosynthesis; adenosylcobalamin biosynthesis.</text>
</comment>
<evidence type="ECO:0000256" key="7">
    <source>
        <dbReference type="ARBA" id="ARBA00022989"/>
    </source>
</evidence>
<feature type="transmembrane region" description="Helical" evidence="9">
    <location>
        <begin position="26"/>
        <end position="45"/>
    </location>
</feature>
<dbReference type="UniPathway" id="UPA00148"/>